<dbReference type="GO" id="GO:0016746">
    <property type="term" value="F:acyltransferase activity"/>
    <property type="evidence" value="ECO:0007669"/>
    <property type="project" value="UniProtKB-KW"/>
</dbReference>
<evidence type="ECO:0000256" key="2">
    <source>
        <dbReference type="ARBA" id="ARBA00023315"/>
    </source>
</evidence>
<protein>
    <submittedName>
        <fullName evidence="3">Glucose-1-phosphate thymidylyltransferase</fullName>
    </submittedName>
</protein>
<organism evidence="3 4">
    <name type="scientific">Candidatus Defluviibacterium haderslevense</name>
    <dbReference type="NCBI Taxonomy" id="2981993"/>
    <lineage>
        <taxon>Bacteria</taxon>
        <taxon>Pseudomonadati</taxon>
        <taxon>Bacteroidota</taxon>
        <taxon>Saprospiria</taxon>
        <taxon>Saprospirales</taxon>
        <taxon>Saprospiraceae</taxon>
        <taxon>Candidatus Defluviibacterium</taxon>
    </lineage>
</organism>
<dbReference type="InterPro" id="IPR023917">
    <property type="entry name" value="Bifunctiontional_GlmU_bac-type"/>
</dbReference>
<evidence type="ECO:0000313" key="4">
    <source>
        <dbReference type="Proteomes" id="UP000808349"/>
    </source>
</evidence>
<dbReference type="InterPro" id="IPR011004">
    <property type="entry name" value="Trimer_LpxA-like_sf"/>
</dbReference>
<dbReference type="GO" id="GO:0016779">
    <property type="term" value="F:nucleotidyltransferase activity"/>
    <property type="evidence" value="ECO:0007669"/>
    <property type="project" value="UniProtKB-ARBA"/>
</dbReference>
<dbReference type="PANTHER" id="PTHR43584">
    <property type="entry name" value="NUCLEOTIDYL TRANSFERASE"/>
    <property type="match status" value="1"/>
</dbReference>
<accession>A0A9D7SBA9</accession>
<dbReference type="Proteomes" id="UP000808349">
    <property type="component" value="Unassembled WGS sequence"/>
</dbReference>
<evidence type="ECO:0000256" key="1">
    <source>
        <dbReference type="ARBA" id="ARBA00022679"/>
    </source>
</evidence>
<reference evidence="3 4" key="1">
    <citation type="submission" date="2020-10" db="EMBL/GenBank/DDBJ databases">
        <title>Connecting structure to function with the recovery of over 1000 high-quality activated sludge metagenome-assembled genomes encoding full-length rRNA genes using long-read sequencing.</title>
        <authorList>
            <person name="Singleton C.M."/>
            <person name="Petriglieri F."/>
            <person name="Kristensen J.M."/>
            <person name="Kirkegaard R.H."/>
            <person name="Michaelsen T.Y."/>
            <person name="Andersen M.H."/>
            <person name="Karst S.M."/>
            <person name="Dueholm M.S."/>
            <person name="Nielsen P.H."/>
            <person name="Albertsen M."/>
        </authorList>
    </citation>
    <scope>NUCLEOTIDE SEQUENCE [LARGE SCALE GENOMIC DNA]</scope>
    <source>
        <strain evidence="3">Ribe_18-Q3-R11-54_BAT3C.373</strain>
    </source>
</reference>
<dbReference type="Gene3D" id="2.160.10.10">
    <property type="entry name" value="Hexapeptide repeat proteins"/>
    <property type="match status" value="1"/>
</dbReference>
<dbReference type="InterPro" id="IPR050065">
    <property type="entry name" value="GlmU-like"/>
</dbReference>
<keyword evidence="1" id="KW-0808">Transferase</keyword>
<name>A0A9D7SBA9_9BACT</name>
<evidence type="ECO:0000313" key="3">
    <source>
        <dbReference type="EMBL" id="MBK9718505.1"/>
    </source>
</evidence>
<gene>
    <name evidence="3" type="ORF">IPO85_13530</name>
</gene>
<dbReference type="Pfam" id="PF13562">
    <property type="entry name" value="NTP_transf_4"/>
    <property type="match status" value="1"/>
</dbReference>
<proteinExistence type="predicted"/>
<sequence length="403" mass="44871">MLIDPLDPKPLWPLTQTRPLGELRLGIMTLFEKWAHMLNCPGSHLTQTYLSQKYPSQCSGQNYLIDGSLIPDLALVDAILNLDLGQCLVNTEGKFIGAFWDLKTMEDLFHSKNLNQHVDLTTYSNQIVVYKTNPIKNLSNTWEVFQWNEEELLKDYKLLTKDRISEPIDPSNRIFGTQVFIEAGAKVRGCMINSETGPVYIAKNAEIMEGSMIRGPFALCESSTIKMGAKIYGATTIGPHSKVGGEVNNSVILGNSNKAHDGFLGNAVVGEWCNIGADTNNSNLKNTYQEVKLWDYSKEGFRKTGTIFCGLILGDHVKCGINTMFNTGTVVGFGANVFGSSFPRQFIPDFAWGGASGFETFPFNKFLDTAKAVFSRRNAILSDLDISIYQHIFQITAPFRSWE</sequence>
<dbReference type="NCBIfam" id="TIGR03991">
    <property type="entry name" value="alt_bact_glmU"/>
    <property type="match status" value="1"/>
</dbReference>
<dbReference type="EMBL" id="JADKFW010000010">
    <property type="protein sequence ID" value="MBK9718505.1"/>
    <property type="molecule type" value="Genomic_DNA"/>
</dbReference>
<dbReference type="SUPFAM" id="SSF51161">
    <property type="entry name" value="Trimeric LpxA-like enzymes"/>
    <property type="match status" value="1"/>
</dbReference>
<dbReference type="AlphaFoldDB" id="A0A9D7SBA9"/>
<keyword evidence="2" id="KW-0012">Acyltransferase</keyword>
<comment type="caution">
    <text evidence="3">The sequence shown here is derived from an EMBL/GenBank/DDBJ whole genome shotgun (WGS) entry which is preliminary data.</text>
</comment>